<sequence>MACKNHPGECISIHDVTEAPLIPKCSTDRNVTLLIGLLRWRIGMKRHEIRAFLRTKGITLSTGTISNRSLDFLLLFKQLHEAKRAEIKALIERKGGMILHMDGTHRSGGRVVFVLQEGHNGIVLDTDLIPSEAEEHIKPILSKFKKTYGSPLVIVRDMAKGLALCASNIFPDKPQQICQVHFTRNLEKDQVTEYHKRLKHSMVKHRLTPRLRALRNTGSGDSNIKKLQQRWVHIAVDYLLYPVEKQVKWISRPISYIVQYYRIEEVSNLVSRLIRCNASNYFVYKPLMELHTCLRDLLNDSEVFRHYHILNKTLEWLDELRDNLRISRKTNLKDSTPGDIDLEEVTRNIKAVLAKICEEGRELGGNFPQIASAISNAFESHWEELFVPDPIFNGKKVAFRCHNNGLESSHRRIRKAIRERTGRSETNSEMEQFGDLLAILSNLWNPTYQKEILHDVKDLGYSLSPFIKDLPKLRKEYRKSRTGPEIPIADEKRMGILEDFIDVLESAKSSDELVDTLQSILGVEEDMGAVYLC</sequence>
<accession>A0A7G9Z2A2</accession>
<protein>
    <recommendedName>
        <fullName evidence="2">MULE transposase domain-containing protein</fullName>
    </recommendedName>
</protein>
<organism evidence="1">
    <name type="scientific">Candidatus Methanophaga sp. ANME-1 ERB7</name>
    <dbReference type="NCBI Taxonomy" id="2759913"/>
    <lineage>
        <taxon>Archaea</taxon>
        <taxon>Methanobacteriati</taxon>
        <taxon>Methanobacteriota</taxon>
        <taxon>Stenosarchaea group</taxon>
        <taxon>Methanomicrobia</taxon>
        <taxon>Candidatus Methanophagales</taxon>
        <taxon>Candidatus Methanophagaceae</taxon>
        <taxon>Candidatus Methanophaga</taxon>
    </lineage>
</organism>
<name>A0A7G9Z2A2_9EURY</name>
<proteinExistence type="predicted"/>
<reference evidence="1" key="1">
    <citation type="submission" date="2020-06" db="EMBL/GenBank/DDBJ databases">
        <title>Unique genomic features of the anaerobic methanotrophic archaea.</title>
        <authorList>
            <person name="Chadwick G.L."/>
            <person name="Skennerton C.T."/>
            <person name="Laso-Perez R."/>
            <person name="Leu A.O."/>
            <person name="Speth D.R."/>
            <person name="Yu H."/>
            <person name="Morgan-Lang C."/>
            <person name="Hatzenpichler R."/>
            <person name="Goudeau D."/>
            <person name="Malmstrom R."/>
            <person name="Brazelton W.J."/>
            <person name="Woyke T."/>
            <person name="Hallam S.J."/>
            <person name="Tyson G.W."/>
            <person name="Wegener G."/>
            <person name="Boetius A."/>
            <person name="Orphan V."/>
        </authorList>
    </citation>
    <scope>NUCLEOTIDE SEQUENCE</scope>
</reference>
<dbReference type="EMBL" id="MT631577">
    <property type="protein sequence ID" value="QNO54386.1"/>
    <property type="molecule type" value="Genomic_DNA"/>
</dbReference>
<gene>
    <name evidence="1" type="ORF">NMFEFIAP_00012</name>
</gene>
<dbReference type="AlphaFoldDB" id="A0A7G9Z2A2"/>
<evidence type="ECO:0008006" key="2">
    <source>
        <dbReference type="Google" id="ProtNLM"/>
    </source>
</evidence>
<evidence type="ECO:0000313" key="1">
    <source>
        <dbReference type="EMBL" id="QNO54386.1"/>
    </source>
</evidence>